<dbReference type="Pfam" id="PF12705">
    <property type="entry name" value="PDDEXK_1"/>
    <property type="match status" value="1"/>
</dbReference>
<evidence type="ECO:0000256" key="3">
    <source>
        <dbReference type="ARBA" id="ARBA00022763"/>
    </source>
</evidence>
<dbReference type="EC" id="5.6.2.4" evidence="13"/>
<dbReference type="InterPro" id="IPR014017">
    <property type="entry name" value="DNA_helicase_UvrD-like_C"/>
</dbReference>
<dbReference type="CDD" id="cd17932">
    <property type="entry name" value="DEXQc_UvrD"/>
    <property type="match status" value="1"/>
</dbReference>
<evidence type="ECO:0000256" key="1">
    <source>
        <dbReference type="ARBA" id="ARBA00022722"/>
    </source>
</evidence>
<dbReference type="Gene3D" id="3.90.320.10">
    <property type="match status" value="1"/>
</dbReference>
<keyword evidence="3 13" id="KW-0227">DNA damage</keyword>
<dbReference type="RefSeq" id="WP_061803262.1">
    <property type="nucleotide sequence ID" value="NZ_FOXX01000007.1"/>
</dbReference>
<dbReference type="SUPFAM" id="SSF52980">
    <property type="entry name" value="Restriction endonuclease-like"/>
    <property type="match status" value="1"/>
</dbReference>
<dbReference type="PANTHER" id="PTHR11070">
    <property type="entry name" value="UVRD / RECB / PCRA DNA HELICASE FAMILY MEMBER"/>
    <property type="match status" value="1"/>
</dbReference>
<dbReference type="InterPro" id="IPR027417">
    <property type="entry name" value="P-loop_NTPase"/>
</dbReference>
<evidence type="ECO:0000256" key="12">
    <source>
        <dbReference type="ARBA" id="ARBA00048988"/>
    </source>
</evidence>
<evidence type="ECO:0000256" key="4">
    <source>
        <dbReference type="ARBA" id="ARBA00022801"/>
    </source>
</evidence>
<sequence>MTDLREKPANSQWTDDQWKAIVSTGQDTLVAAAAGSGKTAVLVERIIGKLIDERSPIDVDQLLVVTFTNASAAEMKHRIGEALEKELKKAPSSLHLRRQLNLLNKASISTLHSFCLNVIRNYYYKIDIDPSFRIADDTEAELLRDEALQELFEDYYSREDNLQFLDVVDRYTSDRSDAEIQEIVRKMYEFSQSTPSPSTFLDELLLQYKVNENTRISDLSFMPFLMNEVRKQLHSVEDLLNQGLALTKKPDGPAPRSINFEEDLEQLQKIQSGAALSFEEAHEAMRNLTFSRLKPCKKGEYDQNLVDQSSDIRKTAKEKLEKLQSELFSRPLTAYIEDMIDMKPVIEVLTELVKEFSKCYSLKKREKGLVDFGDLEHYCLAILTEERDGEIERSAIAKQYVSQFHEVLVDEYQDTNMVQETIIKLVTRDEESTGNLFMVGDVKQSIYRFRLAEPFLFLNKYKRFTKDGRTGGLRIDLNKNFRSRSEVLDATNYLFCQIMDEGVGEISYDSDAELKRGASYPQDENMATELHLIEKNGADVPVQEGEFSTEELETSQLEARLMAGKIKEMVQNRFQVYDAKKGITRNVTYRDFVILLRSMTWAPQILEEFKEQGVPLYANLSKGYFEATEVTIMLSLLKVIDNPYQDIPLASVLRSPLVRLNDEELASIRLYDEKGTYYEALKAYLKEASAEDEKYKNVEHFYHCLLKWRKEARQRPLYTLIWNLYRETGFFEFVGGLPGGKQRQANLNALYDRARQYESTSFRGLFRFLRFIERMQERGDDLGTARALGEQEDVVRLMTIHSSKGLEFPIVFLGGIGRSFNLMDVNKSYLFHKELGFGSKRINPRLRVAYPTLIQQAMKRKIRRESIAEEMRVLYVALTRAKEKLILVGTTSDKEKLVNKWESVFYHEDILLQSAVREEAKSYLDWIVPSLIRHRDFESFAHNQPASNQELYNHPSKWELNVVPSFSLQESEKKKEEEDKDLVEAIKNSQQVKIQSPYKEEIERRLGWRYAYQQASKTKSKQSVSELKRQSQLLDEEEQTKGFQKPITERPLFLQAKKLTSAEKGTAMHTVMQHIPLKTDVTAASLLELCSSLITREILTEKEASSININGLLGFFESEVGQRLQQAPSVYREMPFSFSAKASELEQNWEGKEEPVLIQGIIDCLFRDEKGVVLLDFKTDDIANRFQGNFEKARDTLLSRYKTQLNLYTRAVEEIGSIHISERYLYFFDGGHFLSL</sequence>
<comment type="function">
    <text evidence="13">The heterodimer acts as both an ATP-dependent DNA helicase and an ATP-dependent, dual-direction single-stranded exonuclease. Recognizes the chi site generating a DNA molecule suitable for the initiation of homologous recombination. The AddA nuclease domain is required for chi fragment generation; this subunit has the helicase and 3' -&gt; 5' nuclease activities.</text>
</comment>
<keyword evidence="10 13" id="KW-0413">Isomerase</keyword>
<keyword evidence="18" id="KW-1185">Reference proteome</keyword>
<feature type="domain" description="UvrD-like helicase ATP-binding" evidence="15">
    <location>
        <begin position="11"/>
        <end position="484"/>
    </location>
</feature>
<evidence type="ECO:0000313" key="18">
    <source>
        <dbReference type="Proteomes" id="UP000182762"/>
    </source>
</evidence>
<dbReference type="EC" id="3.1.-.-" evidence="13"/>
<keyword evidence="7 13" id="KW-0067">ATP-binding</keyword>
<dbReference type="GeneID" id="93711591"/>
<dbReference type="PROSITE" id="PS51217">
    <property type="entry name" value="UVRD_HELICASE_CTER"/>
    <property type="match status" value="1"/>
</dbReference>
<proteinExistence type="inferred from homology"/>
<keyword evidence="9 13" id="KW-0234">DNA repair</keyword>
<dbReference type="PANTHER" id="PTHR11070:SF48">
    <property type="entry name" value="ATP-DEPENDENT HELICASE_NUCLEASE SUBUNIT A"/>
    <property type="match status" value="1"/>
</dbReference>
<comment type="catalytic activity">
    <reaction evidence="12 13">
        <text>ATP + H2O = ADP + phosphate + H(+)</text>
        <dbReference type="Rhea" id="RHEA:13065"/>
        <dbReference type="ChEBI" id="CHEBI:15377"/>
        <dbReference type="ChEBI" id="CHEBI:15378"/>
        <dbReference type="ChEBI" id="CHEBI:30616"/>
        <dbReference type="ChEBI" id="CHEBI:43474"/>
        <dbReference type="ChEBI" id="CHEBI:456216"/>
        <dbReference type="EC" id="5.6.2.4"/>
    </reaction>
</comment>
<dbReference type="InterPro" id="IPR014016">
    <property type="entry name" value="UvrD-like_ATP-bd"/>
</dbReference>
<feature type="binding site" evidence="14">
    <location>
        <begin position="32"/>
        <end position="39"/>
    </location>
    <ligand>
        <name>ATP</name>
        <dbReference type="ChEBI" id="CHEBI:30616"/>
    </ligand>
</feature>
<comment type="catalytic activity">
    <reaction evidence="11 13">
        <text>Couples ATP hydrolysis with the unwinding of duplex DNA by translocating in the 3'-5' direction.</text>
        <dbReference type="EC" id="5.6.2.4"/>
    </reaction>
</comment>
<evidence type="ECO:0000256" key="13">
    <source>
        <dbReference type="HAMAP-Rule" id="MF_01451"/>
    </source>
</evidence>
<evidence type="ECO:0000256" key="2">
    <source>
        <dbReference type="ARBA" id="ARBA00022741"/>
    </source>
</evidence>
<evidence type="ECO:0000256" key="10">
    <source>
        <dbReference type="ARBA" id="ARBA00023235"/>
    </source>
</evidence>
<dbReference type="InterPro" id="IPR014152">
    <property type="entry name" value="AddA"/>
</dbReference>
<name>A0A1I6ATA3_9BACI</name>
<dbReference type="InterPro" id="IPR011604">
    <property type="entry name" value="PDDEXK-like_dom_sf"/>
</dbReference>
<feature type="domain" description="UvrD-like helicase C-terminal" evidence="16">
    <location>
        <begin position="511"/>
        <end position="805"/>
    </location>
</feature>
<gene>
    <name evidence="13" type="primary">addA</name>
    <name evidence="17" type="ORF">SAMN02745910_02965</name>
</gene>
<evidence type="ECO:0000313" key="17">
    <source>
        <dbReference type="EMBL" id="SFQ71727.1"/>
    </source>
</evidence>
<keyword evidence="6 13" id="KW-0269">Exonuclease</keyword>
<keyword evidence="1 13" id="KW-0540">Nuclease</keyword>
<dbReference type="Pfam" id="PF00580">
    <property type="entry name" value="UvrD-helicase"/>
    <property type="match status" value="1"/>
</dbReference>
<comment type="caution">
    <text evidence="17">The sequence shown here is derived from an EMBL/GenBank/DDBJ whole genome shotgun (WGS) entry which is preliminary data.</text>
</comment>
<evidence type="ECO:0000256" key="9">
    <source>
        <dbReference type="ARBA" id="ARBA00023204"/>
    </source>
</evidence>
<keyword evidence="8 13" id="KW-0238">DNA-binding</keyword>
<dbReference type="SUPFAM" id="SSF52540">
    <property type="entry name" value="P-loop containing nucleoside triphosphate hydrolases"/>
    <property type="match status" value="1"/>
</dbReference>
<comment type="similarity">
    <text evidence="13">Belongs to the helicase family. AddA subfamily.</text>
</comment>
<dbReference type="GO" id="GO:0004386">
    <property type="term" value="F:helicase activity"/>
    <property type="evidence" value="ECO:0007669"/>
    <property type="project" value="UniProtKB-KW"/>
</dbReference>
<evidence type="ECO:0000256" key="7">
    <source>
        <dbReference type="ARBA" id="ARBA00022840"/>
    </source>
</evidence>
<dbReference type="HAMAP" id="MF_01451">
    <property type="entry name" value="AddA"/>
    <property type="match status" value="1"/>
</dbReference>
<evidence type="ECO:0000256" key="8">
    <source>
        <dbReference type="ARBA" id="ARBA00023125"/>
    </source>
</evidence>
<protein>
    <recommendedName>
        <fullName evidence="13">ATP-dependent helicase/nuclease subunit A</fullName>
        <ecNumber evidence="13">3.1.-.-</ecNumber>
        <ecNumber evidence="13">5.6.2.4</ecNumber>
    </recommendedName>
    <alternativeName>
        <fullName evidence="13">ATP-dependent helicase/nuclease AddA</fullName>
    </alternativeName>
    <alternativeName>
        <fullName evidence="13">DNA 3'-5' helicase AddA</fullName>
    </alternativeName>
</protein>
<comment type="cofactor">
    <cofactor evidence="13">
        <name>Mg(2+)</name>
        <dbReference type="ChEBI" id="CHEBI:18420"/>
    </cofactor>
</comment>
<keyword evidence="2 13" id="KW-0547">Nucleotide-binding</keyword>
<dbReference type="Pfam" id="PF13361">
    <property type="entry name" value="UvrD_C"/>
    <property type="match status" value="1"/>
</dbReference>
<dbReference type="InterPro" id="IPR000212">
    <property type="entry name" value="DNA_helicase_UvrD/REP"/>
</dbReference>
<dbReference type="EMBL" id="FOXX01000007">
    <property type="protein sequence ID" value="SFQ71727.1"/>
    <property type="molecule type" value="Genomic_DNA"/>
</dbReference>
<evidence type="ECO:0000256" key="5">
    <source>
        <dbReference type="ARBA" id="ARBA00022806"/>
    </source>
</evidence>
<reference evidence="17 18" key="1">
    <citation type="submission" date="2016-10" db="EMBL/GenBank/DDBJ databases">
        <authorList>
            <person name="Varghese N."/>
            <person name="Submissions S."/>
        </authorList>
    </citation>
    <scope>NUCLEOTIDE SEQUENCE [LARGE SCALE GENOMIC DNA]</scope>
    <source>
        <strain evidence="17 18">DSM 13796</strain>
    </source>
</reference>
<evidence type="ECO:0000256" key="6">
    <source>
        <dbReference type="ARBA" id="ARBA00022839"/>
    </source>
</evidence>
<comment type="subunit">
    <text evidence="13">Heterodimer of AddA and AddB/RexB.</text>
</comment>
<dbReference type="Proteomes" id="UP000182762">
    <property type="component" value="Unassembled WGS sequence"/>
</dbReference>
<dbReference type="InterPro" id="IPR011335">
    <property type="entry name" value="Restrct_endonuc-II-like"/>
</dbReference>
<evidence type="ECO:0000259" key="16">
    <source>
        <dbReference type="PROSITE" id="PS51217"/>
    </source>
</evidence>
<evidence type="ECO:0000259" key="15">
    <source>
        <dbReference type="PROSITE" id="PS51198"/>
    </source>
</evidence>
<evidence type="ECO:0000256" key="11">
    <source>
        <dbReference type="ARBA" id="ARBA00034617"/>
    </source>
</evidence>
<keyword evidence="4 13" id="KW-0378">Hydrolase</keyword>
<dbReference type="NCBIfam" id="TIGR02785">
    <property type="entry name" value="addA_Gpos"/>
    <property type="match status" value="1"/>
</dbReference>
<dbReference type="Gene3D" id="3.40.50.300">
    <property type="entry name" value="P-loop containing nucleotide triphosphate hydrolases"/>
    <property type="match status" value="4"/>
</dbReference>
<keyword evidence="5 13" id="KW-0347">Helicase</keyword>
<evidence type="ECO:0000256" key="14">
    <source>
        <dbReference type="PROSITE-ProRule" id="PRU00560"/>
    </source>
</evidence>
<accession>A0A1I6ATA3</accession>
<dbReference type="InterPro" id="IPR038726">
    <property type="entry name" value="PDDEXK_AddAB-type"/>
</dbReference>
<organism evidence="17 18">
    <name type="scientific">Priestia endophytica DSM 13796</name>
    <dbReference type="NCBI Taxonomy" id="1121089"/>
    <lineage>
        <taxon>Bacteria</taxon>
        <taxon>Bacillati</taxon>
        <taxon>Bacillota</taxon>
        <taxon>Bacilli</taxon>
        <taxon>Bacillales</taxon>
        <taxon>Bacillaceae</taxon>
        <taxon>Priestia</taxon>
    </lineage>
</organism>
<dbReference type="PROSITE" id="PS51198">
    <property type="entry name" value="UVRD_HELICASE_ATP_BIND"/>
    <property type="match status" value="1"/>
</dbReference>